<dbReference type="AlphaFoldDB" id="A0A5B9DKL2"/>
<reference evidence="1 2" key="1">
    <citation type="journal article" date="2015" name="Int. J. Syst. Evol. Microbiol.">
        <title>Youhaiella tibetensis gen. nov., sp. nov., isolated from subsurface sediment.</title>
        <authorList>
            <person name="Wang Y.X."/>
            <person name="Huang F.Q."/>
            <person name="Nogi Y."/>
            <person name="Pang S.J."/>
            <person name="Wang P.K."/>
            <person name="Lv J."/>
        </authorList>
    </citation>
    <scope>NUCLEOTIDE SEQUENCE [LARGE SCALE GENOMIC DNA]</scope>
    <source>
        <strain evidence="2">fig4</strain>
    </source>
</reference>
<dbReference type="OrthoDB" id="7707524at2"/>
<name>A0A5B9DKL2_9HYPH</name>
<evidence type="ECO:0000313" key="2">
    <source>
        <dbReference type="Proteomes" id="UP000321062"/>
    </source>
</evidence>
<sequence>MIARVTAILGVLAAIGLPPAALAQDTAPAAGLLLELNAVQPSETGCRVTFLATNGLGKPLDKAAFEVALFNAAGGIERLVTLDFKALPAGKTKVLQFDLGKIPCDGLSRVLINDVAACTGTDVAAGECLATLSTDNKTAIQFGL</sequence>
<accession>A0A5B9DKL2</accession>
<evidence type="ECO:0000313" key="1">
    <source>
        <dbReference type="EMBL" id="QEE19683.1"/>
    </source>
</evidence>
<dbReference type="KEGG" id="yti:FNA67_05620"/>
<protein>
    <submittedName>
        <fullName evidence="1">Uncharacterized protein</fullName>
    </submittedName>
</protein>
<dbReference type="Proteomes" id="UP000321062">
    <property type="component" value="Chromosome"/>
</dbReference>
<organism evidence="1 2">
    <name type="scientific">Paradevosia tibetensis</name>
    <dbReference type="NCBI Taxonomy" id="1447062"/>
    <lineage>
        <taxon>Bacteria</taxon>
        <taxon>Pseudomonadati</taxon>
        <taxon>Pseudomonadota</taxon>
        <taxon>Alphaproteobacteria</taxon>
        <taxon>Hyphomicrobiales</taxon>
        <taxon>Devosiaceae</taxon>
        <taxon>Paradevosia</taxon>
    </lineage>
</organism>
<proteinExistence type="predicted"/>
<gene>
    <name evidence="1" type="ORF">FNA67_05620</name>
</gene>
<dbReference type="EMBL" id="CP041690">
    <property type="protein sequence ID" value="QEE19683.1"/>
    <property type="molecule type" value="Genomic_DNA"/>
</dbReference>
<dbReference type="RefSeq" id="WP_049704279.1">
    <property type="nucleotide sequence ID" value="NZ_BMFM01000001.1"/>
</dbReference>
<keyword evidence="2" id="KW-1185">Reference proteome</keyword>